<dbReference type="AlphaFoldDB" id="A0AAD4QH98"/>
<reference evidence="2" key="1">
    <citation type="journal article" date="2022" name="New Phytol.">
        <title>Evolutionary transition to the ectomycorrhizal habit in the genomes of a hyperdiverse lineage of mushroom-forming fungi.</title>
        <authorList>
            <person name="Looney B."/>
            <person name="Miyauchi S."/>
            <person name="Morin E."/>
            <person name="Drula E."/>
            <person name="Courty P.E."/>
            <person name="Kohler A."/>
            <person name="Kuo A."/>
            <person name="LaButti K."/>
            <person name="Pangilinan J."/>
            <person name="Lipzen A."/>
            <person name="Riley R."/>
            <person name="Andreopoulos W."/>
            <person name="He G."/>
            <person name="Johnson J."/>
            <person name="Nolan M."/>
            <person name="Tritt A."/>
            <person name="Barry K.W."/>
            <person name="Grigoriev I.V."/>
            <person name="Nagy L.G."/>
            <person name="Hibbett D."/>
            <person name="Henrissat B."/>
            <person name="Matheny P.B."/>
            <person name="Labbe J."/>
            <person name="Martin F.M."/>
        </authorList>
    </citation>
    <scope>NUCLEOTIDE SEQUENCE</scope>
    <source>
        <strain evidence="2">BPL690</strain>
    </source>
</reference>
<dbReference type="EMBL" id="WTXG01000077">
    <property type="protein sequence ID" value="KAI0294291.1"/>
    <property type="molecule type" value="Genomic_DNA"/>
</dbReference>
<feature type="compositionally biased region" description="Polar residues" evidence="1">
    <location>
        <begin position="154"/>
        <end position="163"/>
    </location>
</feature>
<gene>
    <name evidence="2" type="ORF">B0F90DRAFT_1670540</name>
</gene>
<comment type="caution">
    <text evidence="2">The sequence shown here is derived from an EMBL/GenBank/DDBJ whole genome shotgun (WGS) entry which is preliminary data.</text>
</comment>
<proteinExistence type="predicted"/>
<evidence type="ECO:0000313" key="2">
    <source>
        <dbReference type="EMBL" id="KAI0294291.1"/>
    </source>
</evidence>
<protein>
    <submittedName>
        <fullName evidence="2">Uncharacterized protein</fullName>
    </submittedName>
</protein>
<evidence type="ECO:0000256" key="1">
    <source>
        <dbReference type="SAM" id="MobiDB-lite"/>
    </source>
</evidence>
<evidence type="ECO:0000313" key="3">
    <source>
        <dbReference type="Proteomes" id="UP001203297"/>
    </source>
</evidence>
<name>A0AAD4QH98_9AGAM</name>
<accession>A0AAD4QH98</accession>
<organism evidence="2 3">
    <name type="scientific">Multifurca ochricompacta</name>
    <dbReference type="NCBI Taxonomy" id="376703"/>
    <lineage>
        <taxon>Eukaryota</taxon>
        <taxon>Fungi</taxon>
        <taxon>Dikarya</taxon>
        <taxon>Basidiomycota</taxon>
        <taxon>Agaricomycotina</taxon>
        <taxon>Agaricomycetes</taxon>
        <taxon>Russulales</taxon>
        <taxon>Russulaceae</taxon>
        <taxon>Multifurca</taxon>
    </lineage>
</organism>
<dbReference type="Proteomes" id="UP001203297">
    <property type="component" value="Unassembled WGS sequence"/>
</dbReference>
<feature type="region of interest" description="Disordered" evidence="1">
    <location>
        <begin position="132"/>
        <end position="163"/>
    </location>
</feature>
<sequence>MGQQLTRVNDVRLYSTWKVHNHRRAHILQRHLPILGFGTHRPRGPLRHPNRRPSRLNTLITPETVSDSLDTPSDILALPTRYALPPLRVLFEHNFPSFTVHALDRDDPALKESRGACHDYALKFRSVKEELQPHAAENEETLSGHIAENPELIAQSSHQSSLS</sequence>
<keyword evidence="3" id="KW-1185">Reference proteome</keyword>